<evidence type="ECO:0000313" key="3">
    <source>
        <dbReference type="EMBL" id="RJX66492.1"/>
    </source>
</evidence>
<proteinExistence type="predicted"/>
<dbReference type="AlphaFoldDB" id="A0A3A6QI38"/>
<name>A0A3A6QI38_9VIBR</name>
<evidence type="ECO:0000256" key="2">
    <source>
        <dbReference type="SAM" id="Phobius"/>
    </source>
</evidence>
<dbReference type="Proteomes" id="UP000273252">
    <property type="component" value="Unassembled WGS sequence"/>
</dbReference>
<sequence length="479" mass="53837">MNNLKVRIIALLNAAWRQRYIIVLPMLTLSLGGYIVGKISPPTYVAHTSMLIQETAKMNPFLEDIAVSTMLKERLNALSTLLKSRHVLKSVAFEQGLLSKEMDPEAMEAIIRELSSNLTVTQPGKDFLKIELKSYRPDGMKELLESISEHFIEQVLAPERSSIKDSSEFLNIHIAKRQAELEVSEIALAQYNNKHSSVTPEMQSQSLTRLAALKQSLAEKEAELSGVKKSLGSLDEQLSKTNPVIGKIEDQIIEIRSELTLLQAKYTDNHSSVQAKKRELRRLESERTLLLNNEQPEITSDQLWDIASSNTLSDITEVQPLLVTQLHSLQMVRGRYESLNEETKSLRRMIKNLEVQAQTFGDNSKELAQLVRDVTIKRQLYDELTERYEMAQLTGSLGLFEQNKRVKIIDLPFTPSIPSNFPIILFVVAGFIAGTALGIGIATLIELFDSRVRTKAEIEDLVNAPIICTIPKLDSSNAE</sequence>
<keyword evidence="2" id="KW-1133">Transmembrane helix</keyword>
<evidence type="ECO:0000313" key="4">
    <source>
        <dbReference type="Proteomes" id="UP000273252"/>
    </source>
</evidence>
<dbReference type="RefSeq" id="WP_120034793.1">
    <property type="nucleotide sequence ID" value="NZ_QVMU01000028.1"/>
</dbReference>
<evidence type="ECO:0000256" key="1">
    <source>
        <dbReference type="SAM" id="Coils"/>
    </source>
</evidence>
<keyword evidence="1" id="KW-0175">Coiled coil</keyword>
<feature type="coiled-coil region" evidence="1">
    <location>
        <begin position="174"/>
        <end position="237"/>
    </location>
</feature>
<reference evidence="3 4" key="1">
    <citation type="submission" date="2018-08" db="EMBL/GenBank/DDBJ databases">
        <title>Vibrio isolated from the Eastern China Marginal Seas.</title>
        <authorList>
            <person name="Li Y."/>
        </authorList>
    </citation>
    <scope>NUCLEOTIDE SEQUENCE [LARGE SCALE GENOMIC DNA]</scope>
    <source>
        <strain evidence="3 4">BEI233</strain>
    </source>
</reference>
<feature type="transmembrane region" description="Helical" evidence="2">
    <location>
        <begin position="20"/>
        <end position="37"/>
    </location>
</feature>
<keyword evidence="2" id="KW-0812">Transmembrane</keyword>
<accession>A0A3A6QI38</accession>
<feature type="transmembrane region" description="Helical" evidence="2">
    <location>
        <begin position="423"/>
        <end position="445"/>
    </location>
</feature>
<comment type="caution">
    <text evidence="3">The sequence shown here is derived from an EMBL/GenBank/DDBJ whole genome shotgun (WGS) entry which is preliminary data.</text>
</comment>
<keyword evidence="4" id="KW-1185">Reference proteome</keyword>
<dbReference type="PANTHER" id="PTHR32309">
    <property type="entry name" value="TYROSINE-PROTEIN KINASE"/>
    <property type="match status" value="1"/>
</dbReference>
<organism evidence="3 4">
    <name type="scientific">Vibrio sinensis</name>
    <dbReference type="NCBI Taxonomy" id="2302434"/>
    <lineage>
        <taxon>Bacteria</taxon>
        <taxon>Pseudomonadati</taxon>
        <taxon>Pseudomonadota</taxon>
        <taxon>Gammaproteobacteria</taxon>
        <taxon>Vibrionales</taxon>
        <taxon>Vibrionaceae</taxon>
        <taxon>Vibrio</taxon>
    </lineage>
</organism>
<gene>
    <name evidence="3" type="ORF">DZ860_20325</name>
</gene>
<keyword evidence="2" id="KW-0472">Membrane</keyword>
<dbReference type="InterPro" id="IPR050445">
    <property type="entry name" value="Bact_polysacc_biosynth/exp"/>
</dbReference>
<dbReference type="EMBL" id="QVMU01000028">
    <property type="protein sequence ID" value="RJX66492.1"/>
    <property type="molecule type" value="Genomic_DNA"/>
</dbReference>
<dbReference type="PANTHER" id="PTHR32309:SF31">
    <property type="entry name" value="CAPSULAR EXOPOLYSACCHARIDE FAMILY"/>
    <property type="match status" value="1"/>
</dbReference>
<dbReference type="OrthoDB" id="6210130at2"/>
<protein>
    <submittedName>
        <fullName evidence="3">Chain-length determining protein</fullName>
    </submittedName>
</protein>